<dbReference type="CDD" id="cd02947">
    <property type="entry name" value="TRX_family"/>
    <property type="match status" value="1"/>
</dbReference>
<evidence type="ECO:0000259" key="7">
    <source>
        <dbReference type="PROSITE" id="PS51858"/>
    </source>
</evidence>
<dbReference type="InterPro" id="IPR042266">
    <property type="entry name" value="PPPDE_sf"/>
</dbReference>
<sequence length="518" mass="57509">AEKYHLLDFNCNTFSNDVCQFLCGQSIPDHITSLPSEFLNTYLGQANFICFIRPFGQSMLPMIENMFGQSRLSTNPRPAQQQAPVIPPAAAAALFQNVSSAATSAAPASVNPIQVATSASTVDQLIATYKAVVVFFTSANCPPCQAIKPSFEQLIRDKNPHPAQHIQLLGVVMDTAIGSGKYGITATPTFQFFLNGKKYSEFKGANYAEIKSQVDVLLFEAYPPHPHRKVLLRSIVDQPNVPILYNQPGKWDMIYSKLDGFLDKIELGDQQKQTLKQSRVFLEDTSNQTFDVKEWKQLIDKLPADQLFPVLDIYRSLLVRQTVSDFFVHDPSQLVRLMTMVNSPLPKATWLMILRTACNIFSNTTLATTHFTSNLPTSHRAEMTQLVITSLLAEDAQVRQTAASLAYNCSTGVASERLQKEQSTFAGMAEQEDDDWQVELSSAILDALSKEQDEEIIHRLLATIAKFLFLAPEHTSSVADLLSALDIQTILEDKKKLLTSTKALGLVRDTIELVKLSA</sequence>
<dbReference type="Pfam" id="PF08324">
    <property type="entry name" value="PUL"/>
    <property type="match status" value="1"/>
</dbReference>
<dbReference type="Pfam" id="PF05903">
    <property type="entry name" value="Peptidase_C97"/>
    <property type="match status" value="1"/>
</dbReference>
<dbReference type="InterPro" id="IPR017937">
    <property type="entry name" value="Thioredoxin_CS"/>
</dbReference>
<dbReference type="InterPro" id="IPR011989">
    <property type="entry name" value="ARM-like"/>
</dbReference>
<evidence type="ECO:0000256" key="4">
    <source>
        <dbReference type="ARBA" id="ARBA00023157"/>
    </source>
</evidence>
<keyword evidence="2" id="KW-0645">Protease</keyword>
<feature type="non-terminal residue" evidence="8">
    <location>
        <position position="1"/>
    </location>
</feature>
<dbReference type="InterPro" id="IPR013535">
    <property type="entry name" value="PUL_dom"/>
</dbReference>
<dbReference type="InterPro" id="IPR008580">
    <property type="entry name" value="PPPDE_dom"/>
</dbReference>
<dbReference type="EMBL" id="LUGH01000016">
    <property type="protein sequence ID" value="OBZ91273.1"/>
    <property type="molecule type" value="Genomic_DNA"/>
</dbReference>
<dbReference type="Gene3D" id="3.90.1720.30">
    <property type="entry name" value="PPPDE domains"/>
    <property type="match status" value="1"/>
</dbReference>
<dbReference type="Proteomes" id="UP000093000">
    <property type="component" value="Unassembled WGS sequence"/>
</dbReference>
<dbReference type="PROSITE" id="PS51352">
    <property type="entry name" value="THIOREDOXIN_2"/>
    <property type="match status" value="1"/>
</dbReference>
<keyword evidence="9" id="KW-1185">Reference proteome</keyword>
<feature type="domain" description="PUL" evidence="6">
    <location>
        <begin position="236"/>
        <end position="514"/>
    </location>
</feature>
<evidence type="ECO:0000256" key="1">
    <source>
        <dbReference type="ARBA" id="ARBA00008140"/>
    </source>
</evidence>
<feature type="domain" description="PPPDE" evidence="7">
    <location>
        <begin position="1"/>
        <end position="64"/>
    </location>
</feature>
<evidence type="ECO:0000313" key="8">
    <source>
        <dbReference type="EMBL" id="OBZ91273.1"/>
    </source>
</evidence>
<feature type="non-terminal residue" evidence="8">
    <location>
        <position position="518"/>
    </location>
</feature>
<protein>
    <recommendedName>
        <fullName evidence="10">Desumoylating isopeptidase 1</fullName>
    </recommendedName>
</protein>
<dbReference type="Gene3D" id="1.25.10.10">
    <property type="entry name" value="Leucine-rich Repeat Variant"/>
    <property type="match status" value="1"/>
</dbReference>
<evidence type="ECO:0008006" key="10">
    <source>
        <dbReference type="Google" id="ProtNLM"/>
    </source>
</evidence>
<dbReference type="OrthoDB" id="21221at2759"/>
<dbReference type="PROSITE" id="PS00194">
    <property type="entry name" value="THIOREDOXIN_1"/>
    <property type="match status" value="1"/>
</dbReference>
<evidence type="ECO:0000256" key="2">
    <source>
        <dbReference type="ARBA" id="ARBA00022670"/>
    </source>
</evidence>
<dbReference type="PROSITE" id="PS51858">
    <property type="entry name" value="PPPDE"/>
    <property type="match status" value="1"/>
</dbReference>
<dbReference type="InterPro" id="IPR013766">
    <property type="entry name" value="Thioredoxin_domain"/>
</dbReference>
<comment type="similarity">
    <text evidence="1">Belongs to the DeSI family.</text>
</comment>
<dbReference type="PANTHER" id="PTHR46115">
    <property type="entry name" value="THIOREDOXIN-LIKE PROTEIN 1"/>
    <property type="match status" value="1"/>
</dbReference>
<organism evidence="8 9">
    <name type="scientific">Choanephora cucurbitarum</name>
    <dbReference type="NCBI Taxonomy" id="101091"/>
    <lineage>
        <taxon>Eukaryota</taxon>
        <taxon>Fungi</taxon>
        <taxon>Fungi incertae sedis</taxon>
        <taxon>Mucoromycota</taxon>
        <taxon>Mucoromycotina</taxon>
        <taxon>Mucoromycetes</taxon>
        <taxon>Mucorales</taxon>
        <taxon>Mucorineae</taxon>
        <taxon>Choanephoraceae</taxon>
        <taxon>Choanephoroideae</taxon>
        <taxon>Choanephora</taxon>
    </lineage>
</organism>
<evidence type="ECO:0000256" key="3">
    <source>
        <dbReference type="ARBA" id="ARBA00022801"/>
    </source>
</evidence>
<dbReference type="AlphaFoldDB" id="A0A1C7NQA3"/>
<accession>A0A1C7NQA3</accession>
<dbReference type="SUPFAM" id="SSF52833">
    <property type="entry name" value="Thioredoxin-like"/>
    <property type="match status" value="1"/>
</dbReference>
<dbReference type="GO" id="GO:0008233">
    <property type="term" value="F:peptidase activity"/>
    <property type="evidence" value="ECO:0007669"/>
    <property type="project" value="UniProtKB-KW"/>
</dbReference>
<name>A0A1C7NQA3_9FUNG</name>
<gene>
    <name evidence="8" type="ORF">A0J61_00658</name>
</gene>
<keyword evidence="3" id="KW-0378">Hydrolase</keyword>
<evidence type="ECO:0000313" key="9">
    <source>
        <dbReference type="Proteomes" id="UP000093000"/>
    </source>
</evidence>
<comment type="caution">
    <text evidence="8">The sequence shown here is derived from an EMBL/GenBank/DDBJ whole genome shotgun (WGS) entry which is preliminary data.</text>
</comment>
<dbReference type="InterPro" id="IPR036249">
    <property type="entry name" value="Thioredoxin-like_sf"/>
</dbReference>
<dbReference type="PROSITE" id="PS51396">
    <property type="entry name" value="PUL"/>
    <property type="match status" value="1"/>
</dbReference>
<keyword evidence="4" id="KW-1015">Disulfide bond</keyword>
<dbReference type="STRING" id="101091.A0A1C7NQA3"/>
<dbReference type="Pfam" id="PF00085">
    <property type="entry name" value="Thioredoxin"/>
    <property type="match status" value="1"/>
</dbReference>
<dbReference type="GO" id="GO:0006508">
    <property type="term" value="P:proteolysis"/>
    <property type="evidence" value="ECO:0007669"/>
    <property type="project" value="UniProtKB-KW"/>
</dbReference>
<dbReference type="InParanoid" id="A0A1C7NQA3"/>
<feature type="domain" description="Thioredoxin" evidence="5">
    <location>
        <begin position="95"/>
        <end position="219"/>
    </location>
</feature>
<reference evidence="8 9" key="1">
    <citation type="submission" date="2016-03" db="EMBL/GenBank/DDBJ databases">
        <title>Choanephora cucurbitarum.</title>
        <authorList>
            <person name="Min B."/>
            <person name="Park H."/>
            <person name="Park J.-H."/>
            <person name="Shin H.-D."/>
            <person name="Choi I.-G."/>
        </authorList>
    </citation>
    <scope>NUCLEOTIDE SEQUENCE [LARGE SCALE GENOMIC DNA]</scope>
    <source>
        <strain evidence="8 9">KUS-F28377</strain>
    </source>
</reference>
<proteinExistence type="inferred from homology"/>
<evidence type="ECO:0000259" key="6">
    <source>
        <dbReference type="PROSITE" id="PS51396"/>
    </source>
</evidence>
<evidence type="ECO:0000259" key="5">
    <source>
        <dbReference type="PROSITE" id="PS51352"/>
    </source>
</evidence>
<dbReference type="Gene3D" id="3.40.30.10">
    <property type="entry name" value="Glutaredoxin"/>
    <property type="match status" value="1"/>
</dbReference>